<evidence type="ECO:0000256" key="4">
    <source>
        <dbReference type="ARBA" id="ARBA00022989"/>
    </source>
</evidence>
<comment type="similarity">
    <text evidence="2">Belongs to the major facilitator superfamily. Nitrate/nitrite porter (TC 2.A.1.8) family.</text>
</comment>
<feature type="region of interest" description="Disordered" evidence="7">
    <location>
        <begin position="1"/>
        <end position="25"/>
    </location>
</feature>
<feature type="domain" description="Major facilitator superfamily (MFS) profile" evidence="9">
    <location>
        <begin position="29"/>
        <end position="436"/>
    </location>
</feature>
<feature type="transmembrane region" description="Helical" evidence="8">
    <location>
        <begin position="243"/>
        <end position="262"/>
    </location>
</feature>
<feature type="transmembrane region" description="Helical" evidence="8">
    <location>
        <begin position="96"/>
        <end position="114"/>
    </location>
</feature>
<evidence type="ECO:0000256" key="7">
    <source>
        <dbReference type="SAM" id="MobiDB-lite"/>
    </source>
</evidence>
<dbReference type="PROSITE" id="PS50850">
    <property type="entry name" value="MFS"/>
    <property type="match status" value="1"/>
</dbReference>
<dbReference type="Proteomes" id="UP000315983">
    <property type="component" value="Unassembled WGS sequence"/>
</dbReference>
<dbReference type="Pfam" id="PF07690">
    <property type="entry name" value="MFS_1"/>
    <property type="match status" value="1"/>
</dbReference>
<feature type="transmembrane region" description="Helical" evidence="8">
    <location>
        <begin position="414"/>
        <end position="433"/>
    </location>
</feature>
<comment type="caution">
    <text evidence="11">The sequence shown here is derived from an EMBL/GenBank/DDBJ whole genome shotgun (WGS) entry which is preliminary data.</text>
</comment>
<evidence type="ECO:0000256" key="6">
    <source>
        <dbReference type="ARBA" id="ARBA00023136"/>
    </source>
</evidence>
<dbReference type="InterPro" id="IPR020846">
    <property type="entry name" value="MFS_dom"/>
</dbReference>
<feature type="transmembrane region" description="Helical" evidence="8">
    <location>
        <begin position="378"/>
        <end position="402"/>
    </location>
</feature>
<reference evidence="11 12" key="1">
    <citation type="submission" date="2019-06" db="EMBL/GenBank/DDBJ databases">
        <title>Sequencing the genomes of 1000 actinobacteria strains.</title>
        <authorList>
            <person name="Klenk H.-P."/>
        </authorList>
    </citation>
    <scope>NUCLEOTIDE SEQUENCE [LARGE SCALE GENOMIC DNA]</scope>
    <source>
        <strain evidence="11 12">DSM 44819</strain>
    </source>
</reference>
<keyword evidence="5" id="KW-0534">Nitrate assimilation</keyword>
<accession>A0A542XJI2</accession>
<dbReference type="GO" id="GO:0015112">
    <property type="term" value="F:nitrate transmembrane transporter activity"/>
    <property type="evidence" value="ECO:0007669"/>
    <property type="project" value="InterPro"/>
</dbReference>
<evidence type="ECO:0000256" key="8">
    <source>
        <dbReference type="SAM" id="Phobius"/>
    </source>
</evidence>
<evidence type="ECO:0000313" key="13">
    <source>
        <dbReference type="Proteomes" id="UP000677457"/>
    </source>
</evidence>
<dbReference type="EMBL" id="VFOL01000001">
    <property type="protein sequence ID" value="TQL36019.1"/>
    <property type="molecule type" value="Genomic_DNA"/>
</dbReference>
<dbReference type="EMBL" id="BOQM01000042">
    <property type="protein sequence ID" value="GIM87500.1"/>
    <property type="molecule type" value="Genomic_DNA"/>
</dbReference>
<feature type="transmembrane region" description="Helical" evidence="8">
    <location>
        <begin position="152"/>
        <end position="171"/>
    </location>
</feature>
<feature type="region of interest" description="Disordered" evidence="7">
    <location>
        <begin position="445"/>
        <end position="472"/>
    </location>
</feature>
<feature type="transmembrane region" description="Helical" evidence="8">
    <location>
        <begin position="191"/>
        <end position="212"/>
    </location>
</feature>
<feature type="transmembrane region" description="Helical" evidence="8">
    <location>
        <begin position="64"/>
        <end position="84"/>
    </location>
</feature>
<name>A0A542XJI2_SALAC</name>
<organism evidence="11 12">
    <name type="scientific">Salinispora arenicola</name>
    <dbReference type="NCBI Taxonomy" id="168697"/>
    <lineage>
        <taxon>Bacteria</taxon>
        <taxon>Bacillati</taxon>
        <taxon>Actinomycetota</taxon>
        <taxon>Actinomycetes</taxon>
        <taxon>Micromonosporales</taxon>
        <taxon>Micromonosporaceae</taxon>
        <taxon>Salinispora</taxon>
    </lineage>
</organism>
<dbReference type="PANTHER" id="PTHR23515">
    <property type="entry name" value="HIGH-AFFINITY NITRATE TRANSPORTER 2.3"/>
    <property type="match status" value="1"/>
</dbReference>
<dbReference type="InterPro" id="IPR044772">
    <property type="entry name" value="NO3_transporter"/>
</dbReference>
<keyword evidence="13" id="KW-1185">Reference proteome</keyword>
<reference evidence="10 13" key="2">
    <citation type="submission" date="2021-03" db="EMBL/GenBank/DDBJ databases">
        <title>Whole genome shotgun sequence of Salinispora arenicola NBRC 105043.</title>
        <authorList>
            <person name="Komaki H."/>
            <person name="Tamura T."/>
        </authorList>
    </citation>
    <scope>NUCLEOTIDE SEQUENCE [LARGE SCALE GENOMIC DNA]</scope>
    <source>
        <strain evidence="10 13">NBRC 105043</strain>
    </source>
</reference>
<gene>
    <name evidence="11" type="ORF">FB564_1096</name>
    <name evidence="10" type="ORF">Sar04_42360</name>
</gene>
<dbReference type="CDD" id="cd17341">
    <property type="entry name" value="MFS_NRT2_like"/>
    <property type="match status" value="1"/>
</dbReference>
<keyword evidence="3 8" id="KW-0812">Transmembrane</keyword>
<dbReference type="SUPFAM" id="SSF103473">
    <property type="entry name" value="MFS general substrate transporter"/>
    <property type="match status" value="1"/>
</dbReference>
<evidence type="ECO:0000313" key="12">
    <source>
        <dbReference type="Proteomes" id="UP000315983"/>
    </source>
</evidence>
<dbReference type="RefSeq" id="WP_029025256.1">
    <property type="nucleotide sequence ID" value="NZ_BOQM01000042.1"/>
</dbReference>
<evidence type="ECO:0000256" key="3">
    <source>
        <dbReference type="ARBA" id="ARBA00022692"/>
    </source>
</evidence>
<evidence type="ECO:0000256" key="2">
    <source>
        <dbReference type="ARBA" id="ARBA00008432"/>
    </source>
</evidence>
<proteinExistence type="inferred from homology"/>
<sequence length="472" mass="51058">MPVKPAPDDPTPDETAAGQNSRDDRGRTRVLTLSTIGFTVMFAVWLMFGILGKPISDEFNLSEVQLSWIIAAAVLNGSLWRLPAGIVADRIGGRRVMTAMLLLTALASFLVSRADSYPMLLALAFLVGFAGNSFTAGIAWNSAWQPREKQGFALGLFGAGNVGASVTKFIGPPLIAGTAGATYLGVIEGGWRLVPVVYAVLLLVLAAATWFLTPRRDRVPSHGTPLREQLEPLKQIRVWRFSLYYVAVFGAYVALAAWLPTYYMNNYDVSLQTAAYLTALYIFPASLLRPVGGSLSDRLGARRVMYWTFGLMLLSTGILMMPPGHIVVDHPDGTQTSHLAYQLGIVPFTVLVVLLGCAMGVGKAAVYKHIPEYFPRQVGAVGGLVGMLGGLGGFFLPPMFAYTKAWTGLPSSTFLVLFILTAICAVWMHLTVVRMLHGESPQLADHFEKPEPVDQPTAPATAATRVPEEARE</sequence>
<dbReference type="InterPro" id="IPR036259">
    <property type="entry name" value="MFS_trans_sf"/>
</dbReference>
<dbReference type="GeneID" id="93770414"/>
<evidence type="ECO:0000259" key="9">
    <source>
        <dbReference type="PROSITE" id="PS50850"/>
    </source>
</evidence>
<feature type="transmembrane region" description="Helical" evidence="8">
    <location>
        <begin position="274"/>
        <end position="292"/>
    </location>
</feature>
<dbReference type="GO" id="GO:0042128">
    <property type="term" value="P:nitrate assimilation"/>
    <property type="evidence" value="ECO:0007669"/>
    <property type="project" value="UniProtKB-KW"/>
</dbReference>
<evidence type="ECO:0000313" key="10">
    <source>
        <dbReference type="EMBL" id="GIM87500.1"/>
    </source>
</evidence>
<feature type="transmembrane region" description="Helical" evidence="8">
    <location>
        <begin position="120"/>
        <end position="140"/>
    </location>
</feature>
<dbReference type="InterPro" id="IPR011701">
    <property type="entry name" value="MFS"/>
</dbReference>
<dbReference type="AlphaFoldDB" id="A0A542XJI2"/>
<evidence type="ECO:0000256" key="5">
    <source>
        <dbReference type="ARBA" id="ARBA00023063"/>
    </source>
</evidence>
<feature type="compositionally biased region" description="Low complexity" evidence="7">
    <location>
        <begin position="456"/>
        <end position="465"/>
    </location>
</feature>
<protein>
    <submittedName>
        <fullName evidence="10 11">MFS transporter</fullName>
    </submittedName>
</protein>
<dbReference type="GO" id="GO:0005886">
    <property type="term" value="C:plasma membrane"/>
    <property type="evidence" value="ECO:0007669"/>
    <property type="project" value="UniProtKB-SubCell"/>
</dbReference>
<feature type="transmembrane region" description="Helical" evidence="8">
    <location>
        <begin position="341"/>
        <end position="366"/>
    </location>
</feature>
<feature type="transmembrane region" description="Helical" evidence="8">
    <location>
        <begin position="304"/>
        <end position="321"/>
    </location>
</feature>
<feature type="transmembrane region" description="Helical" evidence="8">
    <location>
        <begin position="30"/>
        <end position="52"/>
    </location>
</feature>
<evidence type="ECO:0000313" key="11">
    <source>
        <dbReference type="EMBL" id="TQL36019.1"/>
    </source>
</evidence>
<dbReference type="Gene3D" id="1.20.1250.20">
    <property type="entry name" value="MFS general substrate transporter like domains"/>
    <property type="match status" value="2"/>
</dbReference>
<keyword evidence="6 8" id="KW-0472">Membrane</keyword>
<comment type="subcellular location">
    <subcellularLocation>
        <location evidence="1">Cell membrane</location>
        <topology evidence="1">Multi-pass membrane protein</topology>
    </subcellularLocation>
</comment>
<dbReference type="Proteomes" id="UP000677457">
    <property type="component" value="Unassembled WGS sequence"/>
</dbReference>
<evidence type="ECO:0000256" key="1">
    <source>
        <dbReference type="ARBA" id="ARBA00004651"/>
    </source>
</evidence>
<keyword evidence="4 8" id="KW-1133">Transmembrane helix</keyword>